<dbReference type="Gramene" id="ONIVA09G06730.1">
    <property type="protein sequence ID" value="ONIVA09G06730.1"/>
    <property type="gene ID" value="ONIVA09G06730"/>
</dbReference>
<evidence type="ECO:0000313" key="3">
    <source>
        <dbReference type="EnsemblPlants" id="ONIVA09G06730.1"/>
    </source>
</evidence>
<dbReference type="AlphaFoldDB" id="A0A0E0IID8"/>
<feature type="domain" description="DUF4220" evidence="2">
    <location>
        <begin position="69"/>
        <end position="463"/>
    </location>
</feature>
<keyword evidence="1" id="KW-1133">Transmembrane helix</keyword>
<evidence type="ECO:0000313" key="4">
    <source>
        <dbReference type="Proteomes" id="UP000006591"/>
    </source>
</evidence>
<dbReference type="EnsemblPlants" id="ONIVA09G06730.1">
    <property type="protein sequence ID" value="ONIVA09G06730.1"/>
    <property type="gene ID" value="ONIVA09G06730"/>
</dbReference>
<feature type="transmembrane region" description="Helical" evidence="1">
    <location>
        <begin position="342"/>
        <end position="364"/>
    </location>
</feature>
<dbReference type="STRING" id="4536.A0A0E0IID8"/>
<feature type="transmembrane region" description="Helical" evidence="1">
    <location>
        <begin position="391"/>
        <end position="414"/>
    </location>
</feature>
<keyword evidence="4" id="KW-1185">Reference proteome</keyword>
<dbReference type="Proteomes" id="UP000006591">
    <property type="component" value="Chromosome 9"/>
</dbReference>
<keyword evidence="1" id="KW-0472">Membrane</keyword>
<reference evidence="3" key="2">
    <citation type="submission" date="2018-04" db="EMBL/GenBank/DDBJ databases">
        <title>OnivRS2 (Oryza nivara Reference Sequence Version 2).</title>
        <authorList>
            <person name="Zhang J."/>
            <person name="Kudrna D."/>
            <person name="Lee S."/>
            <person name="Talag J."/>
            <person name="Rajasekar S."/>
            <person name="Welchert J."/>
            <person name="Hsing Y.-I."/>
            <person name="Wing R.A."/>
        </authorList>
    </citation>
    <scope>NUCLEOTIDE SEQUENCE [LARGE SCALE GENOMIC DNA]</scope>
    <source>
        <strain evidence="3">SL10</strain>
    </source>
</reference>
<organism evidence="3">
    <name type="scientific">Oryza nivara</name>
    <name type="common">Indian wild rice</name>
    <name type="synonym">Oryza sativa f. spontanea</name>
    <dbReference type="NCBI Taxonomy" id="4536"/>
    <lineage>
        <taxon>Eukaryota</taxon>
        <taxon>Viridiplantae</taxon>
        <taxon>Streptophyta</taxon>
        <taxon>Embryophyta</taxon>
        <taxon>Tracheophyta</taxon>
        <taxon>Spermatophyta</taxon>
        <taxon>Magnoliopsida</taxon>
        <taxon>Liliopsida</taxon>
        <taxon>Poales</taxon>
        <taxon>Poaceae</taxon>
        <taxon>BOP clade</taxon>
        <taxon>Oryzoideae</taxon>
        <taxon>Oryzeae</taxon>
        <taxon>Oryzinae</taxon>
        <taxon>Oryza</taxon>
    </lineage>
</organism>
<dbReference type="Pfam" id="PF04578">
    <property type="entry name" value="DUF594"/>
    <property type="match status" value="1"/>
</dbReference>
<sequence>MESESPFQQGEIDYAKAAELLSQMLHEEAMLARRVEGFVAASAMTMFLLIILSPWRRWSSNSSIHGVVWLAYTLSFPLVTYTLGLMQYSSVKTLFFPIWATSLFLVSGCTNSMTVYDLDENKQWMRHLFELLQHYFYFMQMSKMFPYVMFHGHEVKTIFATCSALAFIVLSSNILRVKAGWMVNYSYQSKVVADYMRDHSKQQYLQQIDPVSMKGCKYLVRWHDYMVSWNGNSTNSSKHPEEDIITIEMIWEKCNLSSSKDGDTRLKDVCLSFALSHLLKRRFFGMDCAEASLQQTSEFVLEGLLSNDSNNYARAFSIIEVELSFLYDFFFTKYACIFQSDISSFAMVVLKITSTSVLLVLFFFKRPTIDMPSEFPVSLTDMETDESTIDVQVIVILILATFLIMETLQFLFYLGSDWAIISFACNHTRARRFRSIYKHFHCLTRFRFSRSWQDKIGQYSVVRGCWTFPPISGMFEHLFNLGYNRTFTQREKVPLKKKITGMIHSHSFPRKSLHHVKLPGVVKSQIVSTLKSSISRKYLSNGKDSLEQNGVLEMFNWTFQRPTHEETMLIWHIATDYCEIATSAEPDAQHATEQYQYREVATTLSRYCISLMYSAPELLPGNYADTRVTFHSTVLEAKWAMLESATDEGETGERKTKGQRLQEAIRSCSKIERETIFVSGARLGTDLEDMEDGHLRWKVMADFWVETTLYIAPSDNVKAHMQCLAKGGQFLTHIWTILSHAGILSRDQGRRTPEENV</sequence>
<feature type="transmembrane region" description="Helical" evidence="1">
    <location>
        <begin position="67"/>
        <end position="88"/>
    </location>
</feature>
<accession>A0A0E0IID8</accession>
<dbReference type="Pfam" id="PF13968">
    <property type="entry name" value="DUF4220"/>
    <property type="match status" value="1"/>
</dbReference>
<evidence type="ECO:0000259" key="2">
    <source>
        <dbReference type="Pfam" id="PF13968"/>
    </source>
</evidence>
<evidence type="ECO:0000256" key="1">
    <source>
        <dbReference type="SAM" id="Phobius"/>
    </source>
</evidence>
<protein>
    <recommendedName>
        <fullName evidence="2">DUF4220 domain-containing protein</fullName>
    </recommendedName>
</protein>
<dbReference type="PANTHER" id="PTHR31325">
    <property type="entry name" value="OS01G0798800 PROTEIN-RELATED"/>
    <property type="match status" value="1"/>
</dbReference>
<feature type="transmembrane region" description="Helical" evidence="1">
    <location>
        <begin position="94"/>
        <end position="116"/>
    </location>
</feature>
<reference evidence="3" key="1">
    <citation type="submission" date="2015-04" db="UniProtKB">
        <authorList>
            <consortium name="EnsemblPlants"/>
        </authorList>
    </citation>
    <scope>IDENTIFICATION</scope>
    <source>
        <strain evidence="3">SL10</strain>
    </source>
</reference>
<keyword evidence="1" id="KW-0812">Transmembrane</keyword>
<feature type="transmembrane region" description="Helical" evidence="1">
    <location>
        <begin position="155"/>
        <end position="175"/>
    </location>
</feature>
<dbReference type="InterPro" id="IPR025315">
    <property type="entry name" value="DUF4220"/>
</dbReference>
<dbReference type="InterPro" id="IPR007658">
    <property type="entry name" value="DUF594"/>
</dbReference>
<dbReference type="eggNOG" id="ENOG502QSWW">
    <property type="taxonomic scope" value="Eukaryota"/>
</dbReference>
<proteinExistence type="predicted"/>
<feature type="transmembrane region" description="Helical" evidence="1">
    <location>
        <begin position="37"/>
        <end position="55"/>
    </location>
</feature>
<dbReference type="HOGENOM" id="CLU_008762_1_1_1"/>
<name>A0A0E0IID8_ORYNI</name>
<dbReference type="OMA" id="QMPTPDQ"/>